<name>A0ABM1BXR1_LIMPO</name>
<keyword evidence="3" id="KW-1185">Reference proteome</keyword>
<evidence type="ECO:0000256" key="1">
    <source>
        <dbReference type="SAM" id="MobiDB-lite"/>
    </source>
</evidence>
<dbReference type="InterPro" id="IPR039788">
    <property type="entry name" value="NOL4/NOL4L"/>
</dbReference>
<organism evidence="3 4">
    <name type="scientific">Limulus polyphemus</name>
    <name type="common">Atlantic horseshoe crab</name>
    <dbReference type="NCBI Taxonomy" id="6850"/>
    <lineage>
        <taxon>Eukaryota</taxon>
        <taxon>Metazoa</taxon>
        <taxon>Ecdysozoa</taxon>
        <taxon>Arthropoda</taxon>
        <taxon>Chelicerata</taxon>
        <taxon>Merostomata</taxon>
        <taxon>Xiphosura</taxon>
        <taxon>Limulidae</taxon>
        <taxon>Limulus</taxon>
    </lineage>
</organism>
<feature type="region of interest" description="Disordered" evidence="1">
    <location>
        <begin position="139"/>
        <end position="161"/>
    </location>
</feature>
<dbReference type="InterPro" id="IPR056549">
    <property type="entry name" value="HTH_NOL4"/>
</dbReference>
<protein>
    <submittedName>
        <fullName evidence="4">Nucleolar protein 4-like</fullName>
    </submittedName>
</protein>
<accession>A0ABM1BXR1</accession>
<dbReference type="PANTHER" id="PTHR12449">
    <property type="entry name" value="DEATH DOMAIN-CONTAINING PROTEIN"/>
    <property type="match status" value="1"/>
</dbReference>
<dbReference type="Pfam" id="PF23079">
    <property type="entry name" value="HTH_NOL4_2nd"/>
    <property type="match status" value="1"/>
</dbReference>
<sequence length="322" mass="35731">MRESGDAHILKRERTICAVGEGEVFVRLFVDENLDRLVPISRQPKEKIQAIIDSCTRQFPEFSERARKRIRTYLKCCRRTKRARDKNGWDGDRSTPHLSSPLAEQILTVACENESHNVKRMRLGLKPISVSLTEVERTRGLPHPSSLTPHSGVDSSDTSRIKASGFRSPFVHPHESHLHSQLTKPAQYSVLQANPNMLASKTSQASISPTRIKILNGGTCGVQPSSFSLQGGSINRGKQQLQMFTSDTPPSNSKNIHQVVASSGILTNGPTDLTIKKTSIPRYTLNPNETSAVKQLIAGYRESAAFLLRSADELEQLLTQKN</sequence>
<proteinExistence type="predicted"/>
<dbReference type="Proteomes" id="UP000694941">
    <property type="component" value="Unplaced"/>
</dbReference>
<evidence type="ECO:0000313" key="3">
    <source>
        <dbReference type="Proteomes" id="UP000694941"/>
    </source>
</evidence>
<evidence type="ECO:0000313" key="4">
    <source>
        <dbReference type="RefSeq" id="XP_013790689.1"/>
    </source>
</evidence>
<evidence type="ECO:0000259" key="2">
    <source>
        <dbReference type="Pfam" id="PF23079"/>
    </source>
</evidence>
<dbReference type="RefSeq" id="XP_013790689.1">
    <property type="nucleotide sequence ID" value="XM_013935235.2"/>
</dbReference>
<feature type="domain" description="Nucleolar protein 4 helical" evidence="2">
    <location>
        <begin position="23"/>
        <end position="114"/>
    </location>
</feature>
<dbReference type="GeneID" id="106474545"/>
<gene>
    <name evidence="4" type="primary">LOC106474545</name>
</gene>
<reference evidence="4" key="1">
    <citation type="submission" date="2025-08" db="UniProtKB">
        <authorList>
            <consortium name="RefSeq"/>
        </authorList>
    </citation>
    <scope>IDENTIFICATION</scope>
    <source>
        <tissue evidence="4">Muscle</tissue>
    </source>
</reference>
<feature type="compositionally biased region" description="Polar residues" evidence="1">
    <location>
        <begin position="145"/>
        <end position="158"/>
    </location>
</feature>
<dbReference type="PANTHER" id="PTHR12449:SF22">
    <property type="entry name" value="NUCLEOLAR PROTEIN 4"/>
    <property type="match status" value="1"/>
</dbReference>